<dbReference type="AlphaFoldDB" id="A0A7W7PGK4"/>
<dbReference type="InterPro" id="IPR046222">
    <property type="entry name" value="DUF6255"/>
</dbReference>
<protein>
    <submittedName>
        <fullName evidence="1">Uncharacterized protein</fullName>
    </submittedName>
</protein>
<name>A0A7W7PGK4_STRNE</name>
<evidence type="ECO:0000313" key="2">
    <source>
        <dbReference type="Proteomes" id="UP000556436"/>
    </source>
</evidence>
<gene>
    <name evidence="1" type="ORF">FHS38_004402</name>
</gene>
<organism evidence="1 2">
    <name type="scientific">Streptomyces netropsis</name>
    <name type="common">Streptoverticillium netropsis</name>
    <dbReference type="NCBI Taxonomy" id="55404"/>
    <lineage>
        <taxon>Bacteria</taxon>
        <taxon>Bacillati</taxon>
        <taxon>Actinomycetota</taxon>
        <taxon>Actinomycetes</taxon>
        <taxon>Kitasatosporales</taxon>
        <taxon>Streptomycetaceae</taxon>
        <taxon>Streptomyces</taxon>
    </lineage>
</organism>
<keyword evidence="2" id="KW-1185">Reference proteome</keyword>
<evidence type="ECO:0000313" key="1">
    <source>
        <dbReference type="EMBL" id="MBB4888333.1"/>
    </source>
</evidence>
<comment type="caution">
    <text evidence="1">The sequence shown here is derived from an EMBL/GenBank/DDBJ whole genome shotgun (WGS) entry which is preliminary data.</text>
</comment>
<dbReference type="Proteomes" id="UP000556436">
    <property type="component" value="Unassembled WGS sequence"/>
</dbReference>
<sequence>MTPATTTRCPHPTWTTTNGAAACDRCGLRRFPDYTALAQAARDRPQGRTQPTVSVRGVSRLRMAQSVTMPCSCRAGL</sequence>
<dbReference type="Pfam" id="PF19768">
    <property type="entry name" value="DUF6255"/>
    <property type="match status" value="1"/>
</dbReference>
<dbReference type="EMBL" id="JACHJG010000009">
    <property type="protein sequence ID" value="MBB4888333.1"/>
    <property type="molecule type" value="Genomic_DNA"/>
</dbReference>
<dbReference type="RefSeq" id="WP_184735877.1">
    <property type="nucleotide sequence ID" value="NZ_BMRW01000007.1"/>
</dbReference>
<accession>A0A7W7PGK4</accession>
<reference evidence="1 2" key="1">
    <citation type="submission" date="2020-08" db="EMBL/GenBank/DDBJ databases">
        <title>Genomic Encyclopedia of Type Strains, Phase III (KMG-III): the genomes of soil and plant-associated and newly described type strains.</title>
        <authorList>
            <person name="Whitman W."/>
        </authorList>
    </citation>
    <scope>NUCLEOTIDE SEQUENCE [LARGE SCALE GENOMIC DNA]</scope>
    <source>
        <strain evidence="1 2">CECT 3265</strain>
    </source>
</reference>
<proteinExistence type="predicted"/>